<keyword evidence="2" id="KW-0408">Iron</keyword>
<evidence type="ECO:0000313" key="6">
    <source>
        <dbReference type="Proteomes" id="UP000065473"/>
    </source>
</evidence>
<dbReference type="PANTHER" id="PTHR46696">
    <property type="entry name" value="P450, PUTATIVE (EUROFUNG)-RELATED"/>
    <property type="match status" value="1"/>
</dbReference>
<organism evidence="4 5">
    <name type="scientific">Sulfolobus acidocaldarius</name>
    <dbReference type="NCBI Taxonomy" id="2285"/>
    <lineage>
        <taxon>Archaea</taxon>
        <taxon>Thermoproteota</taxon>
        <taxon>Thermoprotei</taxon>
        <taxon>Sulfolobales</taxon>
        <taxon>Sulfolobaceae</taxon>
        <taxon>Sulfolobus</taxon>
    </lineage>
</organism>
<dbReference type="InterPro" id="IPR053518">
    <property type="entry name" value="CYP450_119-like"/>
</dbReference>
<dbReference type="NCBIfam" id="NF041177">
    <property type="entry name" value="Cyp119_Thmprot"/>
    <property type="match status" value="1"/>
</dbReference>
<evidence type="ECO:0000256" key="2">
    <source>
        <dbReference type="RuleBase" id="RU000461"/>
    </source>
</evidence>
<dbReference type="PaxDb" id="1435377-SUSAZ_09450"/>
<keyword evidence="2" id="KW-0503">Monooxygenase</keyword>
<dbReference type="OrthoDB" id="40089at2157"/>
<evidence type="ECO:0000313" key="3">
    <source>
        <dbReference type="EMBL" id="ALU29828.1"/>
    </source>
</evidence>
<evidence type="ECO:0000313" key="4">
    <source>
        <dbReference type="EMBL" id="ALU32567.1"/>
    </source>
</evidence>
<dbReference type="GO" id="GO:0020037">
    <property type="term" value="F:heme binding"/>
    <property type="evidence" value="ECO:0007669"/>
    <property type="project" value="InterPro"/>
</dbReference>
<dbReference type="GO" id="GO:0005506">
    <property type="term" value="F:iron ion binding"/>
    <property type="evidence" value="ECO:0007669"/>
    <property type="project" value="InterPro"/>
</dbReference>
<dbReference type="PANTHER" id="PTHR46696:SF1">
    <property type="entry name" value="CYTOCHROME P450 YJIB-RELATED"/>
    <property type="match status" value="1"/>
</dbReference>
<keyword evidence="2" id="KW-0349">Heme</keyword>
<dbReference type="InterPro" id="IPR002397">
    <property type="entry name" value="Cyt_P450_B"/>
</dbReference>
<dbReference type="STRING" id="1435377.SUSAZ_09450"/>
<dbReference type="Pfam" id="PF00067">
    <property type="entry name" value="p450"/>
    <property type="match status" value="1"/>
</dbReference>
<dbReference type="Proteomes" id="UP000060043">
    <property type="component" value="Chromosome"/>
</dbReference>
<reference evidence="5 6" key="1">
    <citation type="submission" date="2015-12" db="EMBL/GenBank/DDBJ databases">
        <title>A stable core within a dynamic pangenome in Sulfolobus acidocaldarius.</title>
        <authorList>
            <person name="Anderson R."/>
            <person name="Kouris A."/>
            <person name="Seward C."/>
            <person name="Campbell K."/>
            <person name="Whitaker R."/>
        </authorList>
    </citation>
    <scope>NUCLEOTIDE SEQUENCE [LARGE SCALE GENOMIC DNA]</scope>
    <source>
        <strain evidence="3 6">GG12-C01-09</strain>
        <strain evidence="4 5">NG05B_CO5_07</strain>
    </source>
</reference>
<dbReference type="GO" id="GO:0004497">
    <property type="term" value="F:monooxygenase activity"/>
    <property type="evidence" value="ECO:0007669"/>
    <property type="project" value="UniProtKB-KW"/>
</dbReference>
<keyword evidence="2" id="KW-0479">Metal-binding</keyword>
<sequence>MYDWFSEMRKKDPVYYDGNIWQVFSYRYTKEVLNNFSKFSSDLTGYHERLEDLRNGKIRFDIPTRYTMLTSDPPLHDELRSMSADIFSPQKLQTLETFIRETTRSLLDSIDPREDDIVKKLAVPLPIIVISKILGLPIEDKEKFKEWSDLVAFRLGKPGEIFELGKKYLELIGYVKDHLNSGTEVVSRVVNSNLSDIEKLGYIILLLIAGNETTTNLISNSVIDFTRFNLWQRIREENLYLKAIEEALRYSPPVMRTVRKTKERVKLGDQTIEEGEYVRVWIASANRDEEVFHDGEKFIPDRNPNPHLSFGSGIHLCLGAPLARLEARIAIEEFSKRFRHIEILDTEKVPNEVLNGYKRLVVRLKSNE</sequence>
<dbReference type="RefSeq" id="WP_011278877.1">
    <property type="nucleotide sequence ID" value="NZ_BHWZ01000006.1"/>
</dbReference>
<dbReference type="GeneID" id="14552597"/>
<evidence type="ECO:0000256" key="1">
    <source>
        <dbReference type="ARBA" id="ARBA00010617"/>
    </source>
</evidence>
<protein>
    <submittedName>
        <fullName evidence="4">Cytochrome</fullName>
    </submittedName>
</protein>
<dbReference type="InterPro" id="IPR001128">
    <property type="entry name" value="Cyt_P450"/>
</dbReference>
<evidence type="ECO:0000313" key="5">
    <source>
        <dbReference type="Proteomes" id="UP000060043"/>
    </source>
</evidence>
<dbReference type="EMBL" id="CP013695">
    <property type="protein sequence ID" value="ALU32567.1"/>
    <property type="molecule type" value="Genomic_DNA"/>
</dbReference>
<dbReference type="Proteomes" id="UP000065473">
    <property type="component" value="Chromosome"/>
</dbReference>
<dbReference type="OMA" id="QEMISTC"/>
<dbReference type="SMR" id="A0A0U3HD14"/>
<dbReference type="SUPFAM" id="SSF48264">
    <property type="entry name" value="Cytochrome P450"/>
    <property type="match status" value="1"/>
</dbReference>
<dbReference type="AlphaFoldDB" id="A0A0U3HD14"/>
<accession>A0A0U3HD14</accession>
<name>A0A0U3HD14_9CREN</name>
<dbReference type="CDD" id="cd11032">
    <property type="entry name" value="P450_EryK-like"/>
    <property type="match status" value="1"/>
</dbReference>
<dbReference type="GO" id="GO:0016705">
    <property type="term" value="F:oxidoreductase activity, acting on paired donors, with incorporation or reduction of molecular oxygen"/>
    <property type="evidence" value="ECO:0007669"/>
    <property type="project" value="InterPro"/>
</dbReference>
<dbReference type="InterPro" id="IPR017972">
    <property type="entry name" value="Cyt_P450_CS"/>
</dbReference>
<dbReference type="PRINTS" id="PR00359">
    <property type="entry name" value="BP450"/>
</dbReference>
<proteinExistence type="inferred from homology"/>
<keyword evidence="2" id="KW-0560">Oxidoreductase</keyword>
<dbReference type="PROSITE" id="PS00086">
    <property type="entry name" value="CYTOCHROME_P450"/>
    <property type="match status" value="1"/>
</dbReference>
<gene>
    <name evidence="3" type="ORF">ATY89_07675</name>
    <name evidence="4" type="ORF">ATZ20_10695</name>
</gene>
<dbReference type="InterPro" id="IPR036396">
    <property type="entry name" value="Cyt_P450_sf"/>
</dbReference>
<dbReference type="PRINTS" id="PR00385">
    <property type="entry name" value="P450"/>
</dbReference>
<comment type="similarity">
    <text evidence="1 2">Belongs to the cytochrome P450 family.</text>
</comment>
<dbReference type="Gene3D" id="1.10.630.10">
    <property type="entry name" value="Cytochrome P450"/>
    <property type="match status" value="1"/>
</dbReference>
<dbReference type="EMBL" id="CP013694">
    <property type="protein sequence ID" value="ALU29828.1"/>
    <property type="molecule type" value="Genomic_DNA"/>
</dbReference>